<proteinExistence type="predicted"/>
<evidence type="ECO:0000313" key="3">
    <source>
        <dbReference type="Proteomes" id="UP000037035"/>
    </source>
</evidence>
<comment type="caution">
    <text evidence="2">The sequence shown here is derived from an EMBL/GenBank/DDBJ whole genome shotgun (WGS) entry which is preliminary data.</text>
</comment>
<feature type="non-terminal residue" evidence="2">
    <location>
        <position position="1"/>
    </location>
</feature>
<gene>
    <name evidence="2" type="ORF">VP01_10267g1</name>
</gene>
<accession>A0A0L6VUS1</accession>
<evidence type="ECO:0000313" key="2">
    <source>
        <dbReference type="EMBL" id="KNZ64461.1"/>
    </source>
</evidence>
<feature type="region of interest" description="Disordered" evidence="1">
    <location>
        <begin position="1"/>
        <end position="28"/>
    </location>
</feature>
<evidence type="ECO:0000256" key="1">
    <source>
        <dbReference type="SAM" id="MobiDB-lite"/>
    </source>
</evidence>
<dbReference type="VEuPathDB" id="FungiDB:VP01_10267g1"/>
<protein>
    <submittedName>
        <fullName evidence="2">Uncharacterized protein</fullName>
    </submittedName>
</protein>
<sequence length="121" mass="13867">LAIYHPNHNRNLASASSRDRASSWGAAPPPTTVPSVNYLEFDLEAVQGVLVADNRTPLASQYYREDNFFLIFDSLTNEFIQYTRLHPASTQAELNARIHFFLNLQWAFRAKRDIYASSRSF</sequence>
<name>A0A0L6VUS1_9BASI</name>
<organism evidence="2 3">
    <name type="scientific">Puccinia sorghi</name>
    <dbReference type="NCBI Taxonomy" id="27349"/>
    <lineage>
        <taxon>Eukaryota</taxon>
        <taxon>Fungi</taxon>
        <taxon>Dikarya</taxon>
        <taxon>Basidiomycota</taxon>
        <taxon>Pucciniomycotina</taxon>
        <taxon>Pucciniomycetes</taxon>
        <taxon>Pucciniales</taxon>
        <taxon>Pucciniaceae</taxon>
        <taxon>Puccinia</taxon>
    </lineage>
</organism>
<reference evidence="2 3" key="1">
    <citation type="submission" date="2015-08" db="EMBL/GenBank/DDBJ databases">
        <title>Next Generation Sequencing and Analysis of the Genome of Puccinia sorghi L Schw, the Causal Agent of Maize Common Rust.</title>
        <authorList>
            <person name="Rochi L."/>
            <person name="Burguener G."/>
            <person name="Darino M."/>
            <person name="Turjanski A."/>
            <person name="Kreff E."/>
            <person name="Dieguez M.J."/>
            <person name="Sacco F."/>
        </authorList>
    </citation>
    <scope>NUCLEOTIDE SEQUENCE [LARGE SCALE GENOMIC DNA]</scope>
    <source>
        <strain evidence="2 3">RO10H11247</strain>
    </source>
</reference>
<dbReference type="AlphaFoldDB" id="A0A0L6VUS1"/>
<dbReference type="Proteomes" id="UP000037035">
    <property type="component" value="Unassembled WGS sequence"/>
</dbReference>
<dbReference type="EMBL" id="LAVV01000296">
    <property type="protein sequence ID" value="KNZ64461.1"/>
    <property type="molecule type" value="Genomic_DNA"/>
</dbReference>
<keyword evidence="3" id="KW-1185">Reference proteome</keyword>